<dbReference type="EMBL" id="JAGHQL010000127">
    <property type="protein sequence ID" value="KAH0537945.1"/>
    <property type="molecule type" value="Genomic_DNA"/>
</dbReference>
<dbReference type="SUPFAM" id="SSF52540">
    <property type="entry name" value="P-loop containing nucleoside triphosphate hydrolases"/>
    <property type="match status" value="1"/>
</dbReference>
<feature type="repeat" description="WD" evidence="3">
    <location>
        <begin position="753"/>
        <end position="794"/>
    </location>
</feature>
<dbReference type="InterPro" id="IPR056884">
    <property type="entry name" value="NPHP3-like_N"/>
</dbReference>
<evidence type="ECO:0000313" key="6">
    <source>
        <dbReference type="EMBL" id="KAH0537945.1"/>
    </source>
</evidence>
<dbReference type="Pfam" id="PF24883">
    <property type="entry name" value="NPHP3_N"/>
    <property type="match status" value="1"/>
</dbReference>
<feature type="coiled-coil region" evidence="4">
    <location>
        <begin position="31"/>
        <end position="58"/>
    </location>
</feature>
<dbReference type="InterPro" id="IPR027417">
    <property type="entry name" value="P-loop_NTPase"/>
</dbReference>
<gene>
    <name evidence="6" type="ORF">FGG08_005395</name>
</gene>
<feature type="repeat" description="WD" evidence="3">
    <location>
        <begin position="921"/>
        <end position="962"/>
    </location>
</feature>
<dbReference type="InterPro" id="IPR020472">
    <property type="entry name" value="WD40_PAC1"/>
</dbReference>
<evidence type="ECO:0000256" key="1">
    <source>
        <dbReference type="ARBA" id="ARBA00022574"/>
    </source>
</evidence>
<feature type="repeat" description="WD" evidence="3">
    <location>
        <begin position="1047"/>
        <end position="1088"/>
    </location>
</feature>
<dbReference type="PROSITE" id="PS50082">
    <property type="entry name" value="WD_REPEATS_2"/>
    <property type="match status" value="13"/>
</dbReference>
<keyword evidence="4" id="KW-0175">Coiled coil</keyword>
<feature type="repeat" description="WD" evidence="3">
    <location>
        <begin position="1005"/>
        <end position="1046"/>
    </location>
</feature>
<accession>A0A9P8KW31</accession>
<dbReference type="Pfam" id="PF00400">
    <property type="entry name" value="WD40"/>
    <property type="match status" value="9"/>
</dbReference>
<feature type="repeat" description="WD" evidence="3">
    <location>
        <begin position="1131"/>
        <end position="1172"/>
    </location>
</feature>
<dbReference type="PROSITE" id="PS00678">
    <property type="entry name" value="WD_REPEATS_1"/>
    <property type="match status" value="10"/>
</dbReference>
<protein>
    <recommendedName>
        <fullName evidence="5">NACHT domain-containing protein</fullName>
    </recommendedName>
</protein>
<evidence type="ECO:0000256" key="4">
    <source>
        <dbReference type="SAM" id="Coils"/>
    </source>
</evidence>
<dbReference type="Proteomes" id="UP000698800">
    <property type="component" value="Unassembled WGS sequence"/>
</dbReference>
<name>A0A9P8KW31_9PEZI</name>
<proteinExistence type="predicted"/>
<evidence type="ECO:0000259" key="5">
    <source>
        <dbReference type="PROSITE" id="PS50837"/>
    </source>
</evidence>
<sequence length="1393" mass="152680">MEGLAGAAGVIAVVQLADRTLTLCGKYALAVKDAKEDIKRLMNEVEAFRRVLESVDDMASSGATKSYTSNSLLEVLSEPIAKCRAELDDLIIRLDPSKGRKLMSHLGLRALKWPFKSKDITKIIETLDRHKGTIILALNMDQRKEFSLAEQDRQISKLPYANNAAFNSQLWEQKPQCLPETRVQLRRQIEAWSKSPHAECIFWLKGMAGTGKSTIARTMARSFAAQKRLAASFFFSRGGGDLGNANKFFTTIAAQLAVTTPSLRSHISRIISEDSLIISRGLEEQWKKLILQPFSHLKDTALQSQIFVLVIDALDECEGEDDVRLILRFLAETGALEGVQLRVFITSRPETPIRFGFRKLPKDTHRGFALHDVDEVITRHDISLFLYYELEDIRKEHEIDQGWPNKHSIELLVHDAKGLFIYAATACRFIRSSKPPPPEDRLSLLLQGSTASKSPAGELDKIYTQVLEHSVIGDSDSEEKEELTKQFREIVGPIVILFDTLACNPLAELIHIPKRTVLAVLSNLHSVLDVPEGQTSPIQLLHPSFRDFLLNEARCVEPKFWIEQKTVHRDMFLGCIRVMSKHLKKDICKLVRPGILTGEVDRSVIERYIPPEVQYGCRYWVDHLVRSGLALHHGDEVCLFFQKHYLHWLEALGLLGRMSDGVLMVRALESTLALMEFKPNRNPLLLSLIHDARRFILTYGSTIERAPLQAYCAALVFSPRDSEIKQRFWHERPPWINGFPQVEETWNSSLQTLEGHSDIVKAVAFSPDGRVVVSGSYDGTVRLWDTAKGAVRHTLEGHSGAVNAVAFSPDGQVVVSGSYDCTVRLWDTATGAVYRTLKGHSDTVSAVAFSPDDQVVVSGSEDSTVKLWDTATGAVRHTLKGHSDAVYAVAFSPDGQAVVSGSYDDTIRLWSAATGTVRYALEGHSSTVKAVAFSPDGRVVASGSYDCTVRLWDTATGALRHTLEGHPGAVKAVAFSPDGQVVVSGSYDGTVRLWDTATGAVRHTLEGHSGTVSAVEFSPDGQVVVSGSYDGTVRLWDTATGAVYRTLEGHSDIVNAVAFSPDGQVVVSGSYDGTVRLWDTATGAVRHTPEGYLGAVRAVTFSPDGQVVVSGSGDHTVKLWNAATGAVRHTLKGHSDTVNAVAFSPDGQVVASGSSDGTVRLWDTATGAVRHTLEGFFGASVVAFSPDGQVIMSGFYDGTVKLWDMATGAVRHTLEGHSEAVNAVAFSPDGQVVVSGSYDGTVELWDTATGAIRHTLEGHSDAVNAVAFSPDGQVVASGSDDDTIRLWSAATGEARHTLTTSGVVRDLSFSNDGSFLETDRGQIILDNPSTNLNPPPPNTSRKMYVKDHWVVRGMENLLWLPPDYRPICMANWSNFLVLGLLSGRVIFMEIDPR</sequence>
<dbReference type="SUPFAM" id="SSF50978">
    <property type="entry name" value="WD40 repeat-like"/>
    <property type="match status" value="2"/>
</dbReference>
<dbReference type="Gene3D" id="2.130.10.10">
    <property type="entry name" value="YVTN repeat-like/Quinoprotein amine dehydrogenase"/>
    <property type="match status" value="5"/>
</dbReference>
<feature type="domain" description="NACHT" evidence="5">
    <location>
        <begin position="200"/>
        <end position="349"/>
    </location>
</feature>
<dbReference type="InterPro" id="IPR001680">
    <property type="entry name" value="WD40_rpt"/>
</dbReference>
<feature type="repeat" description="WD" evidence="3">
    <location>
        <begin position="963"/>
        <end position="1004"/>
    </location>
</feature>
<keyword evidence="1 3" id="KW-0853">WD repeat</keyword>
<feature type="repeat" description="WD" evidence="3">
    <location>
        <begin position="879"/>
        <end position="920"/>
    </location>
</feature>
<dbReference type="PRINTS" id="PR00320">
    <property type="entry name" value="GPROTEINBRPT"/>
</dbReference>
<evidence type="ECO:0000256" key="3">
    <source>
        <dbReference type="PROSITE-ProRule" id="PRU00221"/>
    </source>
</evidence>
<dbReference type="PANTHER" id="PTHR44129">
    <property type="entry name" value="WD REPEAT-CONTAINING PROTEIN POP1"/>
    <property type="match status" value="1"/>
</dbReference>
<keyword evidence="2" id="KW-0677">Repeat</keyword>
<dbReference type="SMART" id="SM00320">
    <property type="entry name" value="WD40"/>
    <property type="match status" value="13"/>
</dbReference>
<dbReference type="InterPro" id="IPR007111">
    <property type="entry name" value="NACHT_NTPase"/>
</dbReference>
<comment type="caution">
    <text evidence="6">The sequence shown here is derived from an EMBL/GenBank/DDBJ whole genome shotgun (WGS) entry which is preliminary data.</text>
</comment>
<feature type="repeat" description="WD" evidence="3">
    <location>
        <begin position="1214"/>
        <end position="1255"/>
    </location>
</feature>
<evidence type="ECO:0000256" key="2">
    <source>
        <dbReference type="ARBA" id="ARBA00022737"/>
    </source>
</evidence>
<feature type="repeat" description="WD" evidence="3">
    <location>
        <begin position="795"/>
        <end position="836"/>
    </location>
</feature>
<dbReference type="PROSITE" id="PS50294">
    <property type="entry name" value="WD_REPEATS_REGION"/>
    <property type="match status" value="13"/>
</dbReference>
<dbReference type="CDD" id="cd00200">
    <property type="entry name" value="WD40"/>
    <property type="match status" value="2"/>
</dbReference>
<dbReference type="Pfam" id="PF17111">
    <property type="entry name" value="PigL_N"/>
    <property type="match status" value="1"/>
</dbReference>
<dbReference type="InterPro" id="IPR036322">
    <property type="entry name" value="WD40_repeat_dom_sf"/>
</dbReference>
<feature type="repeat" description="WD" evidence="3">
    <location>
        <begin position="1089"/>
        <end position="1130"/>
    </location>
</feature>
<feature type="repeat" description="WD" evidence="3">
    <location>
        <begin position="1182"/>
        <end position="1213"/>
    </location>
</feature>
<dbReference type="InterPro" id="IPR015943">
    <property type="entry name" value="WD40/YVTN_repeat-like_dom_sf"/>
</dbReference>
<dbReference type="Gene3D" id="3.40.50.300">
    <property type="entry name" value="P-loop containing nucleotide triphosphate hydrolases"/>
    <property type="match status" value="1"/>
</dbReference>
<dbReference type="InterPro" id="IPR050349">
    <property type="entry name" value="WD_LIS1/nudF_dynein_reg"/>
</dbReference>
<feature type="repeat" description="WD" evidence="3">
    <location>
        <begin position="837"/>
        <end position="878"/>
    </location>
</feature>
<dbReference type="SMART" id="SM00564">
    <property type="entry name" value="PQQ"/>
    <property type="match status" value="13"/>
</dbReference>
<keyword evidence="7" id="KW-1185">Reference proteome</keyword>
<organism evidence="6 7">
    <name type="scientific">Glutinoglossum americanum</name>
    <dbReference type="NCBI Taxonomy" id="1670608"/>
    <lineage>
        <taxon>Eukaryota</taxon>
        <taxon>Fungi</taxon>
        <taxon>Dikarya</taxon>
        <taxon>Ascomycota</taxon>
        <taxon>Pezizomycotina</taxon>
        <taxon>Geoglossomycetes</taxon>
        <taxon>Geoglossales</taxon>
        <taxon>Geoglossaceae</taxon>
        <taxon>Glutinoglossum</taxon>
    </lineage>
</organism>
<dbReference type="OrthoDB" id="674604at2759"/>
<reference evidence="6" key="1">
    <citation type="submission" date="2021-03" db="EMBL/GenBank/DDBJ databases">
        <title>Comparative genomics and phylogenomic investigation of the class Geoglossomycetes provide insights into ecological specialization and systematics.</title>
        <authorList>
            <person name="Melie T."/>
            <person name="Pirro S."/>
            <person name="Miller A.N."/>
            <person name="Quandt A."/>
        </authorList>
    </citation>
    <scope>NUCLEOTIDE SEQUENCE</scope>
    <source>
        <strain evidence="6">GBOQ0MN5Z8</strain>
    </source>
</reference>
<dbReference type="PROSITE" id="PS50837">
    <property type="entry name" value="NACHT"/>
    <property type="match status" value="1"/>
</dbReference>
<dbReference type="InterPro" id="IPR019775">
    <property type="entry name" value="WD40_repeat_CS"/>
</dbReference>
<dbReference type="InterPro" id="IPR018391">
    <property type="entry name" value="PQQ_b-propeller_rpt"/>
</dbReference>
<dbReference type="InterPro" id="IPR031348">
    <property type="entry name" value="PigL_N"/>
</dbReference>
<evidence type="ECO:0000313" key="7">
    <source>
        <dbReference type="Proteomes" id="UP000698800"/>
    </source>
</evidence>
<feature type="repeat" description="WD" evidence="3">
    <location>
        <begin position="1256"/>
        <end position="1297"/>
    </location>
</feature>
<dbReference type="Pfam" id="PF25173">
    <property type="entry name" value="Beta-prop_WDR3_1st"/>
    <property type="match status" value="1"/>
</dbReference>